<dbReference type="SUPFAM" id="SSF53448">
    <property type="entry name" value="Nucleotide-diphospho-sugar transferases"/>
    <property type="match status" value="1"/>
</dbReference>
<evidence type="ECO:0000259" key="4">
    <source>
        <dbReference type="Pfam" id="PF00535"/>
    </source>
</evidence>
<dbReference type="Pfam" id="PF00535">
    <property type="entry name" value="Glycos_transf_2"/>
    <property type="match status" value="1"/>
</dbReference>
<accession>A0A921I4W1</accession>
<feature type="non-terminal residue" evidence="5">
    <location>
        <position position="1"/>
    </location>
</feature>
<dbReference type="AlphaFoldDB" id="A0A921I4W1"/>
<dbReference type="CDD" id="cd04185">
    <property type="entry name" value="GT_2_like_b"/>
    <property type="match status" value="1"/>
</dbReference>
<comment type="caution">
    <text evidence="5">The sequence shown here is derived from an EMBL/GenBank/DDBJ whole genome shotgun (WGS) entry which is preliminary data.</text>
</comment>
<protein>
    <submittedName>
        <fullName evidence="5">Glycosyltransferase family 2 protein</fullName>
    </submittedName>
</protein>
<keyword evidence="3" id="KW-0808">Transferase</keyword>
<sequence>KVNCVIVTYNRVILLKECISALKKQTFEINNIYIINNNSTDGTNSYLQELISDPQIITINLHQNIGGAGGFSEGIKRAVLDGCDWVWIMDDDTIPMENALEELVKGTTVAKNVGYVCSRVIWTDGMIHKMNIPRFDFHNKQHLPINYYSNLADVLLIRAASFVSLLINQKAVYEIGLPIKEFFIWGDDTEFTTRIYQHGYICLYAGQSTVVHKTTENYISQLQTAPTEALWKFQYGFRNDMFLRRTTKKKFLFFISAINAYRKAVRHINKRSGNDKKKFLKVIRKAFWEGFFFKPKIEYLTQKENTPRQIC</sequence>
<dbReference type="InterPro" id="IPR029044">
    <property type="entry name" value="Nucleotide-diphossugar_trans"/>
</dbReference>
<dbReference type="PANTHER" id="PTHR43179:SF12">
    <property type="entry name" value="GALACTOFURANOSYLTRANSFERASE GLFT2"/>
    <property type="match status" value="1"/>
</dbReference>
<name>A0A921I4W1_9BACE</name>
<evidence type="ECO:0000313" key="5">
    <source>
        <dbReference type="EMBL" id="HJG11252.1"/>
    </source>
</evidence>
<comment type="similarity">
    <text evidence="1">Belongs to the glycosyltransferase 2 family.</text>
</comment>
<dbReference type="Proteomes" id="UP000747074">
    <property type="component" value="Unassembled WGS sequence"/>
</dbReference>
<evidence type="ECO:0000256" key="3">
    <source>
        <dbReference type="ARBA" id="ARBA00022679"/>
    </source>
</evidence>
<gene>
    <name evidence="5" type="ORF">K8V07_04920</name>
</gene>
<proteinExistence type="inferred from homology"/>
<feature type="domain" description="Glycosyltransferase 2-like" evidence="4">
    <location>
        <begin position="5"/>
        <end position="140"/>
    </location>
</feature>
<dbReference type="PANTHER" id="PTHR43179">
    <property type="entry name" value="RHAMNOSYLTRANSFERASE WBBL"/>
    <property type="match status" value="1"/>
</dbReference>
<evidence type="ECO:0000256" key="2">
    <source>
        <dbReference type="ARBA" id="ARBA00022676"/>
    </source>
</evidence>
<dbReference type="Gene3D" id="3.90.550.10">
    <property type="entry name" value="Spore Coat Polysaccharide Biosynthesis Protein SpsA, Chain A"/>
    <property type="match status" value="1"/>
</dbReference>
<evidence type="ECO:0000256" key="1">
    <source>
        <dbReference type="ARBA" id="ARBA00006739"/>
    </source>
</evidence>
<reference evidence="5" key="2">
    <citation type="submission" date="2021-09" db="EMBL/GenBank/DDBJ databases">
        <authorList>
            <person name="Gilroy R."/>
        </authorList>
    </citation>
    <scope>NUCLEOTIDE SEQUENCE</scope>
    <source>
        <strain evidence="5">CHK154-13316</strain>
    </source>
</reference>
<dbReference type="GO" id="GO:0016757">
    <property type="term" value="F:glycosyltransferase activity"/>
    <property type="evidence" value="ECO:0007669"/>
    <property type="project" value="UniProtKB-KW"/>
</dbReference>
<organism evidence="5 6">
    <name type="scientific">Bacteroides xylanisolvens</name>
    <dbReference type="NCBI Taxonomy" id="371601"/>
    <lineage>
        <taxon>Bacteria</taxon>
        <taxon>Pseudomonadati</taxon>
        <taxon>Bacteroidota</taxon>
        <taxon>Bacteroidia</taxon>
        <taxon>Bacteroidales</taxon>
        <taxon>Bacteroidaceae</taxon>
        <taxon>Bacteroides</taxon>
    </lineage>
</organism>
<reference evidence="5" key="1">
    <citation type="journal article" date="2021" name="PeerJ">
        <title>Extensive microbial diversity within the chicken gut microbiome revealed by metagenomics and culture.</title>
        <authorList>
            <person name="Gilroy R."/>
            <person name="Ravi A."/>
            <person name="Getino M."/>
            <person name="Pursley I."/>
            <person name="Horton D.L."/>
            <person name="Alikhan N.F."/>
            <person name="Baker D."/>
            <person name="Gharbi K."/>
            <person name="Hall N."/>
            <person name="Watson M."/>
            <person name="Adriaenssens E.M."/>
            <person name="Foster-Nyarko E."/>
            <person name="Jarju S."/>
            <person name="Secka A."/>
            <person name="Antonio M."/>
            <person name="Oren A."/>
            <person name="Chaudhuri R.R."/>
            <person name="La Ragione R."/>
            <person name="Hildebrand F."/>
            <person name="Pallen M.J."/>
        </authorList>
    </citation>
    <scope>NUCLEOTIDE SEQUENCE</scope>
    <source>
        <strain evidence="5">CHK154-13316</strain>
    </source>
</reference>
<evidence type="ECO:0000313" key="6">
    <source>
        <dbReference type="Proteomes" id="UP000747074"/>
    </source>
</evidence>
<keyword evidence="2" id="KW-0328">Glycosyltransferase</keyword>
<dbReference type="EMBL" id="DYVL01000066">
    <property type="protein sequence ID" value="HJG11252.1"/>
    <property type="molecule type" value="Genomic_DNA"/>
</dbReference>
<dbReference type="InterPro" id="IPR001173">
    <property type="entry name" value="Glyco_trans_2-like"/>
</dbReference>